<feature type="region of interest" description="Disordered" evidence="1">
    <location>
        <begin position="1"/>
        <end position="22"/>
    </location>
</feature>
<dbReference type="EMBL" id="GGEC01093754">
    <property type="protein sequence ID" value="MBX74238.1"/>
    <property type="molecule type" value="Transcribed_RNA"/>
</dbReference>
<feature type="compositionally biased region" description="Polar residues" evidence="1">
    <location>
        <begin position="8"/>
        <end position="22"/>
    </location>
</feature>
<accession>A0A2P2R4W5</accession>
<sequence>MLKHYTDGMQSKSHQAKNMTNS</sequence>
<proteinExistence type="predicted"/>
<evidence type="ECO:0000313" key="2">
    <source>
        <dbReference type="EMBL" id="MBX74238.1"/>
    </source>
</evidence>
<reference evidence="2" key="1">
    <citation type="submission" date="2018-02" db="EMBL/GenBank/DDBJ databases">
        <title>Rhizophora mucronata_Transcriptome.</title>
        <authorList>
            <person name="Meera S.P."/>
            <person name="Sreeshan A."/>
            <person name="Augustine A."/>
        </authorList>
    </citation>
    <scope>NUCLEOTIDE SEQUENCE</scope>
    <source>
        <tissue evidence="2">Leaf</tissue>
    </source>
</reference>
<protein>
    <submittedName>
        <fullName evidence="2">Uncharacterized protein</fullName>
    </submittedName>
</protein>
<dbReference type="AlphaFoldDB" id="A0A2P2R4W5"/>
<evidence type="ECO:0000256" key="1">
    <source>
        <dbReference type="SAM" id="MobiDB-lite"/>
    </source>
</evidence>
<organism evidence="2">
    <name type="scientific">Rhizophora mucronata</name>
    <name type="common">Asiatic mangrove</name>
    <dbReference type="NCBI Taxonomy" id="61149"/>
    <lineage>
        <taxon>Eukaryota</taxon>
        <taxon>Viridiplantae</taxon>
        <taxon>Streptophyta</taxon>
        <taxon>Embryophyta</taxon>
        <taxon>Tracheophyta</taxon>
        <taxon>Spermatophyta</taxon>
        <taxon>Magnoliopsida</taxon>
        <taxon>eudicotyledons</taxon>
        <taxon>Gunneridae</taxon>
        <taxon>Pentapetalae</taxon>
        <taxon>rosids</taxon>
        <taxon>fabids</taxon>
        <taxon>Malpighiales</taxon>
        <taxon>Rhizophoraceae</taxon>
        <taxon>Rhizophora</taxon>
    </lineage>
</organism>
<name>A0A2P2R4W5_RHIMU</name>